<gene>
    <name evidence="1" type="ORF">SCULI_v1c09770</name>
</gene>
<dbReference type="RefSeq" id="WP_025363539.1">
    <property type="nucleotide sequence ID" value="NZ_CP006681.1"/>
</dbReference>
<dbReference type="EMBL" id="CP006681">
    <property type="protein sequence ID" value="AHI53317.1"/>
    <property type="molecule type" value="Genomic_DNA"/>
</dbReference>
<proteinExistence type="predicted"/>
<dbReference type="OrthoDB" id="391587at2"/>
<sequence>MFKKLLRGITFLTLSLILAISTFLSTSCSIFGKDEIDRLLNFRRINYEDTDNIEIARIMQNEVGILKQKYLTNIQNDWIKKYNEFYAQLINEEKIDQDVNLKKPINVKSTLIDAVYFAQQPFAHYYPKVTKLGEVNSYEIPNWAALEQNGFNLYVNYEESIKIDFLNLDKNDYIDNNEEIRFYRLINNGTDNIFFKGTDKILKTDYGKEIKLSFIANNPLTGETLITKPNFWGNTKLAIQIADYNPENNKSFLIYKLGLWLNYEYAKNINLLSWTLTSFILAYTEIIGNYMTLLLEIKDKPENLEPVNLLKGFSSLRNGEYSGDTSSDLLYYAYKFQSAFSMFTIMMEDSETTVSLTIDQNMPLNVPVEENLADTTNNLSNREKLDFNPILQFDNRINDFISEVWNLLLTLDSKQCERIKENDITSEKCM</sequence>
<dbReference type="HOGENOM" id="CLU_637614_0_0_14"/>
<dbReference type="PATRIC" id="fig|1276246.3.peg.973"/>
<dbReference type="STRING" id="1276246.SCULI_v1c09770"/>
<dbReference type="Proteomes" id="UP000019267">
    <property type="component" value="Chromosome"/>
</dbReference>
<evidence type="ECO:0008006" key="3">
    <source>
        <dbReference type="Google" id="ProtNLM"/>
    </source>
</evidence>
<reference evidence="1 2" key="1">
    <citation type="journal article" date="2014" name="Genome Biol. Evol.">
        <title>Molecular evolution of the substrate utilization strategies and putative virulence factors in mosquito-associated Spiroplasma species.</title>
        <authorList>
            <person name="Chang T.H."/>
            <person name="Lo W.S."/>
            <person name="Ku C."/>
            <person name="Chen L.L."/>
            <person name="Kuo C.H."/>
        </authorList>
    </citation>
    <scope>NUCLEOTIDE SEQUENCE [LARGE SCALE GENOMIC DNA]</scope>
    <source>
        <strain evidence="1">AES-1</strain>
    </source>
</reference>
<dbReference type="PROSITE" id="PS51257">
    <property type="entry name" value="PROKAR_LIPOPROTEIN"/>
    <property type="match status" value="1"/>
</dbReference>
<evidence type="ECO:0000313" key="1">
    <source>
        <dbReference type="EMBL" id="AHI53317.1"/>
    </source>
</evidence>
<evidence type="ECO:0000313" key="2">
    <source>
        <dbReference type="Proteomes" id="UP000019267"/>
    </source>
</evidence>
<keyword evidence="2" id="KW-1185">Reference proteome</keyword>
<dbReference type="AlphaFoldDB" id="W6A8H9"/>
<name>W6A8H9_9MOLU</name>
<protein>
    <recommendedName>
        <fullName evidence="3">Lipoprotein</fullName>
    </recommendedName>
</protein>
<dbReference type="KEGG" id="scq:SCULI_v1c09770"/>
<organism evidence="1 2">
    <name type="scientific">Spiroplasma culicicola AES-1</name>
    <dbReference type="NCBI Taxonomy" id="1276246"/>
    <lineage>
        <taxon>Bacteria</taxon>
        <taxon>Bacillati</taxon>
        <taxon>Mycoplasmatota</taxon>
        <taxon>Mollicutes</taxon>
        <taxon>Entomoplasmatales</taxon>
        <taxon>Spiroplasmataceae</taxon>
        <taxon>Spiroplasma</taxon>
    </lineage>
</organism>
<accession>W6A8H9</accession>